<evidence type="ECO:0000256" key="1">
    <source>
        <dbReference type="SAM" id="Phobius"/>
    </source>
</evidence>
<keyword evidence="1" id="KW-1133">Transmembrane helix</keyword>
<keyword evidence="1" id="KW-0812">Transmembrane</keyword>
<accession>A0A2M8KT75</accession>
<organism evidence="2 3">
    <name type="scientific">Candidatus Roizmanbacteria bacterium CG10_big_fil_rev_8_21_14_0_10_39_6</name>
    <dbReference type="NCBI Taxonomy" id="1974853"/>
    <lineage>
        <taxon>Bacteria</taxon>
        <taxon>Candidatus Roizmaniibacteriota</taxon>
    </lineage>
</organism>
<dbReference type="AlphaFoldDB" id="A0A2M8KT75"/>
<reference evidence="3" key="1">
    <citation type="submission" date="2017-09" db="EMBL/GenBank/DDBJ databases">
        <title>Depth-based differentiation of microbial function through sediment-hosted aquifers and enrichment of novel symbionts in the deep terrestrial subsurface.</title>
        <authorList>
            <person name="Probst A.J."/>
            <person name="Ladd B."/>
            <person name="Jarett J.K."/>
            <person name="Geller-Mcgrath D.E."/>
            <person name="Sieber C.M.K."/>
            <person name="Emerson J.B."/>
            <person name="Anantharaman K."/>
            <person name="Thomas B.C."/>
            <person name="Malmstrom R."/>
            <person name="Stieglmeier M."/>
            <person name="Klingl A."/>
            <person name="Woyke T."/>
            <person name="Ryan C.M."/>
            <person name="Banfield J.F."/>
        </authorList>
    </citation>
    <scope>NUCLEOTIDE SEQUENCE [LARGE SCALE GENOMIC DNA]</scope>
</reference>
<feature type="transmembrane region" description="Helical" evidence="1">
    <location>
        <begin position="7"/>
        <end position="25"/>
    </location>
</feature>
<evidence type="ECO:0008006" key="4">
    <source>
        <dbReference type="Google" id="ProtNLM"/>
    </source>
</evidence>
<sequence length="226" mass="25581">MKLLRSSIVTIGLIGCTIGTIFIVFRVRSVTSDVPVSKNVLHTFINTNLVFTNYTQKITNITKKYPEIASISVEKKYPSGMTLTVKKSLGTLAIYDREKYIIISKSGIVMRLSDNSENLQTLTYFRELPDFSRKKGSSIPFDDIRYALRLQAECARKKYAQARSIVIPSPTLLELHFAQKPLYTISTQKSVAKNAFLVHNMQQVVQEKNIQATVVDLRYGLPVIKQ</sequence>
<evidence type="ECO:0000313" key="2">
    <source>
        <dbReference type="EMBL" id="PJE63080.1"/>
    </source>
</evidence>
<proteinExistence type="predicted"/>
<dbReference type="EMBL" id="PFED01000059">
    <property type="protein sequence ID" value="PJE63080.1"/>
    <property type="molecule type" value="Genomic_DNA"/>
</dbReference>
<name>A0A2M8KT75_9BACT</name>
<protein>
    <recommendedName>
        <fullName evidence="4">POTRA domain-containing protein</fullName>
    </recommendedName>
</protein>
<comment type="caution">
    <text evidence="2">The sequence shown here is derived from an EMBL/GenBank/DDBJ whole genome shotgun (WGS) entry which is preliminary data.</text>
</comment>
<dbReference type="PROSITE" id="PS51257">
    <property type="entry name" value="PROKAR_LIPOPROTEIN"/>
    <property type="match status" value="1"/>
</dbReference>
<evidence type="ECO:0000313" key="3">
    <source>
        <dbReference type="Proteomes" id="UP000229554"/>
    </source>
</evidence>
<keyword evidence="1" id="KW-0472">Membrane</keyword>
<gene>
    <name evidence="2" type="ORF">COU88_01480</name>
</gene>
<dbReference type="Proteomes" id="UP000229554">
    <property type="component" value="Unassembled WGS sequence"/>
</dbReference>